<proteinExistence type="predicted"/>
<reference evidence="2" key="1">
    <citation type="submission" date="2018-05" db="EMBL/GenBank/DDBJ databases">
        <authorList>
            <person name="Lanie J.A."/>
            <person name="Ng W.-L."/>
            <person name="Kazmierczak K.M."/>
            <person name="Andrzejewski T.M."/>
            <person name="Davidsen T.M."/>
            <person name="Wayne K.J."/>
            <person name="Tettelin H."/>
            <person name="Glass J.I."/>
            <person name="Rusch D."/>
            <person name="Podicherti R."/>
            <person name="Tsui H.-C.T."/>
            <person name="Winkler M.E."/>
        </authorList>
    </citation>
    <scope>NUCLEOTIDE SEQUENCE</scope>
</reference>
<protein>
    <submittedName>
        <fullName evidence="2">Uncharacterized protein</fullName>
    </submittedName>
</protein>
<keyword evidence="1" id="KW-0472">Membrane</keyword>
<dbReference type="AlphaFoldDB" id="A0A383BH75"/>
<accession>A0A383BH75</accession>
<feature type="transmembrane region" description="Helical" evidence="1">
    <location>
        <begin position="28"/>
        <end position="46"/>
    </location>
</feature>
<name>A0A383BH75_9ZZZZ</name>
<keyword evidence="1" id="KW-1133">Transmembrane helix</keyword>
<evidence type="ECO:0000256" key="1">
    <source>
        <dbReference type="SAM" id="Phobius"/>
    </source>
</evidence>
<feature type="non-terminal residue" evidence="2">
    <location>
        <position position="49"/>
    </location>
</feature>
<evidence type="ECO:0000313" key="2">
    <source>
        <dbReference type="EMBL" id="SVE19244.1"/>
    </source>
</evidence>
<keyword evidence="1" id="KW-0812">Transmembrane</keyword>
<sequence length="49" mass="5175">MKLMMFAKAKGWSGNCGTFGLRTSPASAFRVLGFALMLALAIHASAQTL</sequence>
<gene>
    <name evidence="2" type="ORF">METZ01_LOCUS472098</name>
</gene>
<dbReference type="EMBL" id="UINC01200384">
    <property type="protein sequence ID" value="SVE19244.1"/>
    <property type="molecule type" value="Genomic_DNA"/>
</dbReference>
<organism evidence="2">
    <name type="scientific">marine metagenome</name>
    <dbReference type="NCBI Taxonomy" id="408172"/>
    <lineage>
        <taxon>unclassified sequences</taxon>
        <taxon>metagenomes</taxon>
        <taxon>ecological metagenomes</taxon>
    </lineage>
</organism>